<dbReference type="PROSITE" id="PS51266">
    <property type="entry name" value="ZF_CHY"/>
    <property type="match status" value="1"/>
</dbReference>
<evidence type="ECO:0000256" key="4">
    <source>
        <dbReference type="PROSITE-ProRule" id="PRU00601"/>
    </source>
</evidence>
<dbReference type="SUPFAM" id="SSF57850">
    <property type="entry name" value="RING/U-box"/>
    <property type="match status" value="1"/>
</dbReference>
<protein>
    <recommendedName>
        <fullName evidence="11">RING-type domain-containing protein</fullName>
    </recommendedName>
</protein>
<dbReference type="SUPFAM" id="SSF49764">
    <property type="entry name" value="HSP20-like chaperones"/>
    <property type="match status" value="1"/>
</dbReference>
<dbReference type="GO" id="GO:0006511">
    <property type="term" value="P:ubiquitin-dependent protein catabolic process"/>
    <property type="evidence" value="ECO:0007669"/>
    <property type="project" value="TreeGrafter"/>
</dbReference>
<evidence type="ECO:0000259" key="6">
    <source>
        <dbReference type="PROSITE" id="PS51203"/>
    </source>
</evidence>
<feature type="domain" description="RING-type" evidence="5">
    <location>
        <begin position="95"/>
        <end position="133"/>
    </location>
</feature>
<dbReference type="InterPro" id="IPR007052">
    <property type="entry name" value="CS_dom"/>
</dbReference>
<dbReference type="GO" id="GO:0008270">
    <property type="term" value="F:zinc ion binding"/>
    <property type="evidence" value="ECO:0007669"/>
    <property type="project" value="UniProtKB-KW"/>
</dbReference>
<accession>A0AAD5SBZ5</accession>
<keyword evidence="3" id="KW-0862">Zinc</keyword>
<gene>
    <name evidence="9" type="ORF">HK097_007181</name>
</gene>
<feature type="domain" description="CHY-type" evidence="7">
    <location>
        <begin position="339"/>
        <end position="408"/>
    </location>
</feature>
<evidence type="ECO:0000256" key="3">
    <source>
        <dbReference type="ARBA" id="ARBA00022833"/>
    </source>
</evidence>
<dbReference type="AlphaFoldDB" id="A0AAD5SBZ5"/>
<evidence type="ECO:0000259" key="8">
    <source>
        <dbReference type="PROSITE" id="PS51270"/>
    </source>
</evidence>
<feature type="domain" description="CS" evidence="6">
    <location>
        <begin position="140"/>
        <end position="246"/>
    </location>
</feature>
<evidence type="ECO:0000256" key="1">
    <source>
        <dbReference type="ARBA" id="ARBA00022723"/>
    </source>
</evidence>
<dbReference type="PANTHER" id="PTHR21319:SF0">
    <property type="entry name" value="AND RING FINGER DOMAIN PROTEIN, PUTATIVE (AFU_ORTHOLOGUE AFUA_1G08900)-RELATED"/>
    <property type="match status" value="1"/>
</dbReference>
<dbReference type="SUPFAM" id="SSF161245">
    <property type="entry name" value="Zinc hairpin stack"/>
    <property type="match status" value="1"/>
</dbReference>
<dbReference type="PANTHER" id="PTHR21319">
    <property type="entry name" value="RING FINGER AND CHY ZINC FINGER DOMAIN-CONTAINING PROTEIN 1"/>
    <property type="match status" value="1"/>
</dbReference>
<dbReference type="SUPFAM" id="SSF161219">
    <property type="entry name" value="CHY zinc finger-like"/>
    <property type="match status" value="1"/>
</dbReference>
<dbReference type="SMART" id="SM00184">
    <property type="entry name" value="RING"/>
    <property type="match status" value="1"/>
</dbReference>
<dbReference type="InterPro" id="IPR037274">
    <property type="entry name" value="Znf_CHY_sf"/>
</dbReference>
<dbReference type="InterPro" id="IPR008978">
    <property type="entry name" value="HSP20-like_chaperone"/>
</dbReference>
<dbReference type="PROSITE" id="PS51270">
    <property type="entry name" value="ZF_CTCHY"/>
    <property type="match status" value="1"/>
</dbReference>
<keyword evidence="1" id="KW-0479">Metal-binding</keyword>
<dbReference type="GO" id="GO:0016567">
    <property type="term" value="P:protein ubiquitination"/>
    <property type="evidence" value="ECO:0007669"/>
    <property type="project" value="TreeGrafter"/>
</dbReference>
<sequence>MSQHNLPATDATYRGNFLILYFTGNQRLIFCLTGEEAAESVFKIVKGTSIVADNTSDPAIGEHGNQVIRQAINNPSPAAKTVLDGYENCNLIEDCEICFEDAGWGVLLDCNHRFHRSCLYDWFAQEVSCPKCREMPLEAPKYPSILWAQRTDEIFLTITIRNVKEPKIELRTDKLYLEGRGADRLHKLNLFFEDLINPEDFAPWEEEGIDYVTKNRFLDLNFAQFRSVWELGRGVVDLWGWGERLEEVRKVLRPVEELTYDVFPDAGMRALFVDWGGLGRPSAAVKSKERRGDWEAQRQDLERHLSRRRLSNILIREVENGAHEGEVTDADRQPTYFDAANGIFGCKHYQRAVKLQAHCCGKWDACRFCHDEVSDHDIIRNLITTMMCMYCGTVQPAAQDCANTACGKRVAKYYCKECKVWDSDPRKNIYHCKDCKKCRKGKGLGIDRFHCKRCDTCISMELREVVMGGRTVGTAECAL</sequence>
<dbReference type="InterPro" id="IPR017921">
    <property type="entry name" value="Znf_CTCHY"/>
</dbReference>
<evidence type="ECO:0000256" key="2">
    <source>
        <dbReference type="ARBA" id="ARBA00022771"/>
    </source>
</evidence>
<dbReference type="PROSITE" id="PS51203">
    <property type="entry name" value="CS"/>
    <property type="match status" value="1"/>
</dbReference>
<dbReference type="InterPro" id="IPR008913">
    <property type="entry name" value="Znf_CHY"/>
</dbReference>
<dbReference type="EMBL" id="JADGJD010000357">
    <property type="protein sequence ID" value="KAJ3051802.1"/>
    <property type="molecule type" value="Genomic_DNA"/>
</dbReference>
<name>A0AAD5SBZ5_9FUNG</name>
<dbReference type="InterPro" id="IPR037275">
    <property type="entry name" value="Znf_CTCHY_sf"/>
</dbReference>
<dbReference type="Proteomes" id="UP001212841">
    <property type="component" value="Unassembled WGS sequence"/>
</dbReference>
<evidence type="ECO:0000259" key="5">
    <source>
        <dbReference type="PROSITE" id="PS50089"/>
    </source>
</evidence>
<comment type="caution">
    <text evidence="9">The sequence shown here is derived from an EMBL/GenBank/DDBJ whole genome shotgun (WGS) entry which is preliminary data.</text>
</comment>
<evidence type="ECO:0000313" key="10">
    <source>
        <dbReference type="Proteomes" id="UP001212841"/>
    </source>
</evidence>
<dbReference type="Gene3D" id="2.60.40.790">
    <property type="match status" value="1"/>
</dbReference>
<evidence type="ECO:0000259" key="7">
    <source>
        <dbReference type="PROSITE" id="PS51266"/>
    </source>
</evidence>
<evidence type="ECO:0008006" key="11">
    <source>
        <dbReference type="Google" id="ProtNLM"/>
    </source>
</evidence>
<keyword evidence="10" id="KW-1185">Reference proteome</keyword>
<reference evidence="9" key="1">
    <citation type="submission" date="2020-05" db="EMBL/GenBank/DDBJ databases">
        <title>Phylogenomic resolution of chytrid fungi.</title>
        <authorList>
            <person name="Stajich J.E."/>
            <person name="Amses K."/>
            <person name="Simmons R."/>
            <person name="Seto K."/>
            <person name="Myers J."/>
            <person name="Bonds A."/>
            <person name="Quandt C.A."/>
            <person name="Barry K."/>
            <person name="Liu P."/>
            <person name="Grigoriev I."/>
            <person name="Longcore J.E."/>
            <person name="James T.Y."/>
        </authorList>
    </citation>
    <scope>NUCLEOTIDE SEQUENCE</scope>
    <source>
        <strain evidence="9">JEL0318</strain>
    </source>
</reference>
<dbReference type="Pfam" id="PF05495">
    <property type="entry name" value="zf-CHY"/>
    <property type="match status" value="1"/>
</dbReference>
<dbReference type="Pfam" id="PF13639">
    <property type="entry name" value="zf-RING_2"/>
    <property type="match status" value="1"/>
</dbReference>
<evidence type="ECO:0000313" key="9">
    <source>
        <dbReference type="EMBL" id="KAJ3051802.1"/>
    </source>
</evidence>
<organism evidence="9 10">
    <name type="scientific">Rhizophlyctis rosea</name>
    <dbReference type="NCBI Taxonomy" id="64517"/>
    <lineage>
        <taxon>Eukaryota</taxon>
        <taxon>Fungi</taxon>
        <taxon>Fungi incertae sedis</taxon>
        <taxon>Chytridiomycota</taxon>
        <taxon>Chytridiomycota incertae sedis</taxon>
        <taxon>Chytridiomycetes</taxon>
        <taxon>Rhizophlyctidales</taxon>
        <taxon>Rhizophlyctidaceae</taxon>
        <taxon>Rhizophlyctis</taxon>
    </lineage>
</organism>
<feature type="domain" description="CTCHY-type" evidence="8">
    <location>
        <begin position="410"/>
        <end position="479"/>
    </location>
</feature>
<dbReference type="GO" id="GO:0005634">
    <property type="term" value="C:nucleus"/>
    <property type="evidence" value="ECO:0007669"/>
    <property type="project" value="TreeGrafter"/>
</dbReference>
<dbReference type="InterPro" id="IPR001841">
    <property type="entry name" value="Znf_RING"/>
</dbReference>
<proteinExistence type="predicted"/>
<keyword evidence="2 4" id="KW-0863">Zinc-finger</keyword>
<dbReference type="PROSITE" id="PS50089">
    <property type="entry name" value="ZF_RING_2"/>
    <property type="match status" value="1"/>
</dbReference>
<dbReference type="InterPro" id="IPR013083">
    <property type="entry name" value="Znf_RING/FYVE/PHD"/>
</dbReference>
<dbReference type="Gene3D" id="3.30.40.10">
    <property type="entry name" value="Zinc/RING finger domain, C3HC4 (zinc finger)"/>
    <property type="match status" value="1"/>
</dbReference>
<dbReference type="GO" id="GO:0061630">
    <property type="term" value="F:ubiquitin protein ligase activity"/>
    <property type="evidence" value="ECO:0007669"/>
    <property type="project" value="TreeGrafter"/>
</dbReference>